<name>A0A0V1IJZ5_TRIPS</name>
<dbReference type="Pfam" id="PF00412">
    <property type="entry name" value="LIM"/>
    <property type="match status" value="1"/>
</dbReference>
<dbReference type="GO" id="GO:0031430">
    <property type="term" value="C:M band"/>
    <property type="evidence" value="ECO:0007669"/>
    <property type="project" value="UniProtKB-SubCell"/>
</dbReference>
<sequence>MGENGSLDSYDLSGVSTGDPASNALFINNECQFTSSPASQPAHTVEYLAQLLKDKKQLVAFSHIFAHVDRLVDEEINKVRASLFSVDSKREALALPEAVGPTVTLQEKVYVPVQEYPDFNFVGRILGPRGMTAKQLEQDSGCKIMVRGKGSMRDKKKEDQNRGKPNWEHLNDELHVLIQCEDAENRAKIKMKRAVEEVQKLLVPAPEGEDELKRKQLMELAIINGTYRPTNQSKNALQLPRILNPLGLSSSLRTSTLGAPIILSPPRLGATGAPGQLASVSALLANSAAPDVSGASTGLLYNPVDPSLAAAAAYQYATALASPLFSTDFQAFEYPPVCLNMLNRWLYGNWKKAAVNEAGGTESRNVLSEAKKFLVTSGNEVENILKRKAESFGMRNQENTNSAAVSIWDGFENEFLVKKQIMSLSLDEEAFLRAPPAGTEFTFDFDSYVSQAEAALKADPNLEKIRFRLVPRKIKEEEFWRNYFYRVYLVKSNAAGAAELATPVETAEDGRTEEKKNEETTDIEEEFDIEDLSGDEKGRPPGDWTEVNTNCANAMTTVKTTNNYYYEETSQSSPVRPPRRSKNVTQKQMNQILDEVKSEQEKNVVIDTLAALVTDVNATAQVLRRSVSRTRLEEYDRETPLLDVSRSDSTFERPPSTVWDRRGPEVEYHLLIHSPAHMDYTDSRYSPVGSRKHAWDQDSQKSGVPFNSMESLSRARSETPSRKIIVLEEPVKSASPVCAACKQPILGPCITALAPNSTKAQKYHPSHFVCSYCMKPLNLKGTYREHERKPYCHECFYRLYTNTVQIKSLQLVNNRAEFPHVDCIFIPLWPLCCSVFLKAEQIQLVKKQSSSSPPPLFVISPYKCRLFGNNFDSSERSLISIFTFHVIFLLEVKNENESCAFNQFVLEKLLDFAEKQNKKTYKIAEYSFAFLKPIQMFSDGSTKLSVTSNRHDRSRNMYSKEKRSKIFRDRNAKPCCLCWCCCFSCSLSMQQEQPNVQNSSVPMKQREERPTYEDVKRWSTSFDCLMNHPVGQKMFADFLKSEFSDENILFWQACEDLKKEKNTEKIEEKARIIYEDFVSILSPKEVSLDSRVREIVNSNMVRPNAHTFDEAQAQIFTLMQRDSYPRFIGSEFFKNFTSTFVESES</sequence>
<proteinExistence type="predicted"/>
<dbReference type="CDD" id="cd22466">
    <property type="entry name" value="KH-I_HOW"/>
    <property type="match status" value="1"/>
</dbReference>
<dbReference type="SMART" id="SM00751">
    <property type="entry name" value="BSD"/>
    <property type="match status" value="1"/>
</dbReference>
<evidence type="ECO:0000256" key="5">
    <source>
        <dbReference type="ARBA" id="ARBA00022884"/>
    </source>
</evidence>
<dbReference type="PROSITE" id="PS00478">
    <property type="entry name" value="LIM_DOMAIN_1"/>
    <property type="match status" value="1"/>
</dbReference>
<dbReference type="InterPro" id="IPR032377">
    <property type="entry name" value="STAR_dimer"/>
</dbReference>
<keyword evidence="4 9" id="KW-0862">Zinc</keyword>
<keyword evidence="2" id="KW-0217">Developmental protein</keyword>
<dbReference type="SUPFAM" id="SSF54791">
    <property type="entry name" value="Eukaryotic type KH-domain (KH-domain type I)"/>
    <property type="match status" value="1"/>
</dbReference>
<evidence type="ECO:0000256" key="3">
    <source>
        <dbReference type="ARBA" id="ARBA00022723"/>
    </source>
</evidence>
<dbReference type="EMBL" id="JYDS01000153">
    <property type="protein sequence ID" value="KRZ23123.1"/>
    <property type="molecule type" value="Genomic_DNA"/>
</dbReference>
<dbReference type="FunFam" id="2.10.110.10:FF:000009">
    <property type="entry name" value="Paxillin isoform 1"/>
    <property type="match status" value="1"/>
</dbReference>
<dbReference type="SMART" id="SM00132">
    <property type="entry name" value="LIM"/>
    <property type="match status" value="1"/>
</dbReference>
<keyword evidence="5" id="KW-0694">RNA-binding</keyword>
<dbReference type="Pfam" id="PF22675">
    <property type="entry name" value="KH-I_KHDC4-BBP"/>
    <property type="match status" value="1"/>
</dbReference>
<keyword evidence="6 9" id="KW-0440">LIM domain</keyword>
<dbReference type="PRINTS" id="PR01301">
    <property type="entry name" value="RGSPROTEIN"/>
</dbReference>
<dbReference type="PROSITE" id="PS50132">
    <property type="entry name" value="RGS"/>
    <property type="match status" value="1"/>
</dbReference>
<dbReference type="SMART" id="SM00315">
    <property type="entry name" value="RGS"/>
    <property type="match status" value="1"/>
</dbReference>
<evidence type="ECO:0000313" key="14">
    <source>
        <dbReference type="EMBL" id="KRZ23123.1"/>
    </source>
</evidence>
<dbReference type="Proteomes" id="UP000054805">
    <property type="component" value="Unassembled WGS sequence"/>
</dbReference>
<dbReference type="GO" id="GO:0046872">
    <property type="term" value="F:metal ion binding"/>
    <property type="evidence" value="ECO:0007669"/>
    <property type="project" value="UniProtKB-KW"/>
</dbReference>
<dbReference type="GO" id="GO:0048024">
    <property type="term" value="P:regulation of mRNA splicing, via spliceosome"/>
    <property type="evidence" value="ECO:0007669"/>
    <property type="project" value="TreeGrafter"/>
</dbReference>
<dbReference type="SMART" id="SM00322">
    <property type="entry name" value="KH"/>
    <property type="match status" value="1"/>
</dbReference>
<dbReference type="SUPFAM" id="SSF48097">
    <property type="entry name" value="Regulator of G-protein signaling, RGS"/>
    <property type="match status" value="1"/>
</dbReference>
<dbReference type="Pfam" id="PF00615">
    <property type="entry name" value="RGS"/>
    <property type="match status" value="1"/>
</dbReference>
<feature type="domain" description="RGS" evidence="12">
    <location>
        <begin position="1021"/>
        <end position="1137"/>
    </location>
</feature>
<dbReference type="PROSITE" id="PS50858">
    <property type="entry name" value="BSD"/>
    <property type="match status" value="1"/>
</dbReference>
<dbReference type="InterPro" id="IPR024066">
    <property type="entry name" value="RGS_subdom1/3"/>
</dbReference>
<dbReference type="InterPro" id="IPR036612">
    <property type="entry name" value="KH_dom_type_1_sf"/>
</dbReference>
<evidence type="ECO:0000256" key="6">
    <source>
        <dbReference type="ARBA" id="ARBA00023038"/>
    </source>
</evidence>
<dbReference type="GO" id="GO:0005634">
    <property type="term" value="C:nucleus"/>
    <property type="evidence" value="ECO:0007669"/>
    <property type="project" value="UniProtKB-SubCell"/>
</dbReference>
<dbReference type="Gene3D" id="3.30.1370.10">
    <property type="entry name" value="K Homology domain, type 1"/>
    <property type="match status" value="1"/>
</dbReference>
<comment type="subcellular location">
    <subcellularLocation>
        <location evidence="8">Cytoplasm</location>
        <location evidence="8">Myofibril</location>
        <location evidence="8">Sarcomere</location>
        <location evidence="8">M line</location>
    </subcellularLocation>
    <subcellularLocation>
        <location evidence="1">Nucleus</location>
    </subcellularLocation>
</comment>
<dbReference type="InterPro" id="IPR004087">
    <property type="entry name" value="KH_dom"/>
</dbReference>
<dbReference type="Gene3D" id="1.10.196.10">
    <property type="match status" value="1"/>
</dbReference>
<dbReference type="InterPro" id="IPR044926">
    <property type="entry name" value="RGS_subdomain_2"/>
</dbReference>
<dbReference type="FunFam" id="1.10.167.10:FF:000001">
    <property type="entry name" value="Putative regulator of g-protein signaling 12"/>
    <property type="match status" value="1"/>
</dbReference>
<evidence type="ECO:0000256" key="10">
    <source>
        <dbReference type="SAM" id="MobiDB-lite"/>
    </source>
</evidence>
<dbReference type="GO" id="GO:0055120">
    <property type="term" value="C:striated muscle dense body"/>
    <property type="evidence" value="ECO:0007669"/>
    <property type="project" value="UniProtKB-ARBA"/>
</dbReference>
<dbReference type="PANTHER" id="PTHR11208">
    <property type="entry name" value="RNA-BINDING PROTEIN RELATED"/>
    <property type="match status" value="1"/>
</dbReference>
<dbReference type="Gene3D" id="1.10.3970.10">
    <property type="entry name" value="BSD domain"/>
    <property type="match status" value="1"/>
</dbReference>
<dbReference type="Pfam" id="PF03909">
    <property type="entry name" value="BSD"/>
    <property type="match status" value="1"/>
</dbReference>
<keyword evidence="3 9" id="KW-0479">Metal-binding</keyword>
<dbReference type="InterPro" id="IPR055256">
    <property type="entry name" value="KH_1_KHDC4/BBP-like"/>
</dbReference>
<dbReference type="AlphaFoldDB" id="A0A0V1IJZ5"/>
<dbReference type="InterPro" id="IPR005607">
    <property type="entry name" value="BSD_dom"/>
</dbReference>
<dbReference type="GO" id="GO:0003729">
    <property type="term" value="F:mRNA binding"/>
    <property type="evidence" value="ECO:0007669"/>
    <property type="project" value="TreeGrafter"/>
</dbReference>
<evidence type="ECO:0008006" key="16">
    <source>
        <dbReference type="Google" id="ProtNLM"/>
    </source>
</evidence>
<evidence type="ECO:0000259" key="11">
    <source>
        <dbReference type="PROSITE" id="PS50023"/>
    </source>
</evidence>
<dbReference type="InterPro" id="IPR045071">
    <property type="entry name" value="BBP-like"/>
</dbReference>
<feature type="domain" description="LIM zinc-binding" evidence="11">
    <location>
        <begin position="736"/>
        <end position="802"/>
    </location>
</feature>
<gene>
    <name evidence="14" type="primary">how</name>
    <name evidence="14" type="ORF">T4B_15465</name>
</gene>
<evidence type="ECO:0000256" key="2">
    <source>
        <dbReference type="ARBA" id="ARBA00022473"/>
    </source>
</evidence>
<evidence type="ECO:0000313" key="15">
    <source>
        <dbReference type="Proteomes" id="UP000054805"/>
    </source>
</evidence>
<evidence type="ECO:0000259" key="13">
    <source>
        <dbReference type="PROSITE" id="PS50858"/>
    </source>
</evidence>
<evidence type="ECO:0000256" key="4">
    <source>
        <dbReference type="ARBA" id="ARBA00022833"/>
    </source>
</evidence>
<evidence type="ECO:0000256" key="1">
    <source>
        <dbReference type="ARBA" id="ARBA00004123"/>
    </source>
</evidence>
<evidence type="ECO:0000259" key="12">
    <source>
        <dbReference type="PROSITE" id="PS50132"/>
    </source>
</evidence>
<evidence type="ECO:0000256" key="9">
    <source>
        <dbReference type="PROSITE-ProRule" id="PRU00125"/>
    </source>
</evidence>
<dbReference type="Gene3D" id="1.20.5.4010">
    <property type="match status" value="1"/>
</dbReference>
<dbReference type="InterPro" id="IPR001781">
    <property type="entry name" value="Znf_LIM"/>
</dbReference>
<dbReference type="SUPFAM" id="SSF140383">
    <property type="entry name" value="BSD domain-like"/>
    <property type="match status" value="1"/>
</dbReference>
<dbReference type="Gene3D" id="2.10.110.10">
    <property type="entry name" value="Cysteine Rich Protein"/>
    <property type="match status" value="1"/>
</dbReference>
<keyword evidence="15" id="KW-1185">Reference proteome</keyword>
<keyword evidence="7" id="KW-0539">Nucleus</keyword>
<dbReference type="CDD" id="cd09339">
    <property type="entry name" value="LIM4_Paxillin_like"/>
    <property type="match status" value="1"/>
</dbReference>
<evidence type="ECO:0000256" key="8">
    <source>
        <dbReference type="ARBA" id="ARBA00037833"/>
    </source>
</evidence>
<feature type="region of interest" description="Disordered" evidence="10">
    <location>
        <begin position="683"/>
        <end position="714"/>
    </location>
</feature>
<dbReference type="InterPro" id="IPR016137">
    <property type="entry name" value="RGS"/>
</dbReference>
<accession>A0A0V1IJZ5</accession>
<protein>
    <recommendedName>
        <fullName evidence="16">Regulator of G-protein signaling rgs-2</fullName>
    </recommendedName>
</protein>
<organism evidence="14 15">
    <name type="scientific">Trichinella pseudospiralis</name>
    <name type="common">Parasitic roundworm</name>
    <dbReference type="NCBI Taxonomy" id="6337"/>
    <lineage>
        <taxon>Eukaryota</taxon>
        <taxon>Metazoa</taxon>
        <taxon>Ecdysozoa</taxon>
        <taxon>Nematoda</taxon>
        <taxon>Enoplea</taxon>
        <taxon>Dorylaimia</taxon>
        <taxon>Trichinellida</taxon>
        <taxon>Trichinellidae</taxon>
        <taxon>Trichinella</taxon>
    </lineage>
</organism>
<feature type="compositionally biased region" description="Basic and acidic residues" evidence="10">
    <location>
        <begin position="508"/>
        <end position="519"/>
    </location>
</feature>
<dbReference type="PANTHER" id="PTHR11208:SF125">
    <property type="entry name" value="KH DOMAIN-CONTAINING RNA-BINDING PROTEIN QKI"/>
    <property type="match status" value="1"/>
</dbReference>
<dbReference type="InterPro" id="IPR035925">
    <property type="entry name" value="BSD_dom_sf"/>
</dbReference>
<feature type="region of interest" description="Disordered" evidence="10">
    <location>
        <begin position="503"/>
        <end position="545"/>
    </location>
</feature>
<reference evidence="14 15" key="1">
    <citation type="submission" date="2015-01" db="EMBL/GenBank/DDBJ databases">
        <title>Evolution of Trichinella species and genotypes.</title>
        <authorList>
            <person name="Korhonen P.K."/>
            <person name="Edoardo P."/>
            <person name="Giuseppe L.R."/>
            <person name="Gasser R.B."/>
        </authorList>
    </citation>
    <scope>NUCLEOTIDE SEQUENCE [LARGE SCALE GENOMIC DNA]</scope>
    <source>
        <strain evidence="14">ISS588</strain>
    </source>
</reference>
<dbReference type="PROSITE" id="PS50023">
    <property type="entry name" value="LIM_DOMAIN_2"/>
    <property type="match status" value="1"/>
</dbReference>
<feature type="domain" description="BSD" evidence="13">
    <location>
        <begin position="439"/>
        <end position="491"/>
    </location>
</feature>
<dbReference type="Gene3D" id="1.10.167.10">
    <property type="entry name" value="Regulator of G-protein Signalling 4, domain 2"/>
    <property type="match status" value="1"/>
</dbReference>
<dbReference type="InterPro" id="IPR036305">
    <property type="entry name" value="RGS_sf"/>
</dbReference>
<dbReference type="Pfam" id="PF16544">
    <property type="entry name" value="STAR_dimer"/>
    <property type="match status" value="1"/>
</dbReference>
<evidence type="ECO:0000256" key="7">
    <source>
        <dbReference type="ARBA" id="ARBA00023242"/>
    </source>
</evidence>
<comment type="caution">
    <text evidence="14">The sequence shown here is derived from an EMBL/GenBank/DDBJ whole genome shotgun (WGS) entry which is preliminary data.</text>
</comment>
<dbReference type="FunFam" id="3.30.1370.10:FF:000055">
    <property type="entry name" value="protein quaking isoform X1"/>
    <property type="match status" value="1"/>
</dbReference>
<feature type="compositionally biased region" description="Acidic residues" evidence="10">
    <location>
        <begin position="520"/>
        <end position="533"/>
    </location>
</feature>